<evidence type="ECO:0000313" key="1">
    <source>
        <dbReference type="EMBL" id="MCI4379291.1"/>
    </source>
</evidence>
<comment type="caution">
    <text evidence="1">The sequence shown here is derived from an EMBL/GenBank/DDBJ whole genome shotgun (WGS) entry which is preliminary data.</text>
</comment>
<proteinExistence type="predicted"/>
<dbReference type="Proteomes" id="UP000829447">
    <property type="component" value="Linkage Group LG6"/>
</dbReference>
<evidence type="ECO:0000313" key="2">
    <source>
        <dbReference type="Proteomes" id="UP000829447"/>
    </source>
</evidence>
<accession>A0ACC5WK90</accession>
<dbReference type="EMBL" id="CM040459">
    <property type="protein sequence ID" value="MCI4379291.1"/>
    <property type="molecule type" value="Genomic_DNA"/>
</dbReference>
<name>A0ACC5WK90_PANGG</name>
<keyword evidence="2" id="KW-1185">Reference proteome</keyword>
<reference evidence="1 2" key="1">
    <citation type="journal article" date="2022" name="bioRxiv">
        <title>An ancient truncated duplication of the anti-Mullerian hormone receptor type 2 gene is a potential conserved master sex determinant in the Pangasiidae catfish family.</title>
        <authorList>
            <person name="Wen M."/>
            <person name="Pan Q."/>
            <person name="Jouanno E."/>
            <person name="Montfort J."/>
            <person name="Zahm M."/>
            <person name="Cabau C."/>
            <person name="Klopp C."/>
            <person name="Iampietro C."/>
            <person name="Roques C."/>
            <person name="Bouchez O."/>
            <person name="Castinel A."/>
            <person name="Donnadieu C."/>
            <person name="Parrinello H."/>
            <person name="Poncet C."/>
            <person name="Belmonte E."/>
            <person name="Gautier V."/>
            <person name="Avarre J.-C."/>
            <person name="Dugue R."/>
            <person name="Gustiano R."/>
            <person name="Ha T.T.T."/>
            <person name="Campet M."/>
            <person name="Sriphairoj K."/>
            <person name="Ribolli J."/>
            <person name="de Almeida F.L."/>
            <person name="Desvignes T."/>
            <person name="Postlethwait J.H."/>
            <person name="Bucao C.F."/>
            <person name="Robinson-Rechavi M."/>
            <person name="Bobe J."/>
            <person name="Herpin A."/>
            <person name="Guiguen Y."/>
        </authorList>
    </citation>
    <scope>NUCLEOTIDE SEQUENCE [LARGE SCALE GENOMIC DNA]</scope>
    <source>
        <strain evidence="1">YG-Dec2019</strain>
    </source>
</reference>
<gene>
    <name evidence="1" type="ORF">PGIGA_G00226270</name>
</gene>
<sequence>MPPCSGWPRPKTQCLGRTLISPCNTERGLSTVMRIGSPVDSASGPRQIGLELGGGGHCDSGPVSCAQKKPSGPHTTAGRVLNRQCHFSTPIVLDSLSMRGCEVEQGNSTRMVANECSGSNLPSSRRQRNVKGASDHCQDRLGILSSYRSREICTMAGSSVKRLMQLYWQLTSYRISLDKDNNDEVGKNSSGLSDKDRDKEVHHSEE</sequence>
<protein>
    <submittedName>
        <fullName evidence="1">Uncharacterized protein</fullName>
    </submittedName>
</protein>
<organism evidence="1 2">
    <name type="scientific">Pangasianodon gigas</name>
    <name type="common">Mekong giant catfish</name>
    <name type="synonym">Pangasius gigas</name>
    <dbReference type="NCBI Taxonomy" id="30993"/>
    <lineage>
        <taxon>Eukaryota</taxon>
        <taxon>Metazoa</taxon>
        <taxon>Chordata</taxon>
        <taxon>Craniata</taxon>
        <taxon>Vertebrata</taxon>
        <taxon>Euteleostomi</taxon>
        <taxon>Actinopterygii</taxon>
        <taxon>Neopterygii</taxon>
        <taxon>Teleostei</taxon>
        <taxon>Ostariophysi</taxon>
        <taxon>Siluriformes</taxon>
        <taxon>Pangasiidae</taxon>
        <taxon>Pangasianodon</taxon>
    </lineage>
</organism>